<dbReference type="KEGG" id="tfa:BW733_09790"/>
<dbReference type="STRING" id="399497.BW733_09790"/>
<protein>
    <submittedName>
        <fullName evidence="1">Uncharacterized protein</fullName>
    </submittedName>
</protein>
<sequence length="219" mass="24145">MIPADTAWRWDYVDSLVRRWFPPGEQAAEPDLSDAARRLGPLSPALAALAARAARHDVWGVQDTVLAPDAWRPEDTHLVIAREAQGVTEWAVPLSEIAADDPPVDLRDPDSGRWVREFSSVSEFAVGWVLLAVKFSGADLPRANGQVPYEAVDRLRAEFDVLSLRITWPADPTWFASLPDALVEVDGGAWAWVTARDRGAYEAAMTELTRLGMELDESA</sequence>
<keyword evidence="2" id="KW-1185">Reference proteome</keyword>
<dbReference type="EMBL" id="CP019607">
    <property type="protein sequence ID" value="AQP51075.1"/>
    <property type="molecule type" value="Genomic_DNA"/>
</dbReference>
<accession>A0A1Q2CY50</accession>
<dbReference type="AlphaFoldDB" id="A0A1Q2CY50"/>
<evidence type="ECO:0000313" key="2">
    <source>
        <dbReference type="Proteomes" id="UP000188235"/>
    </source>
</evidence>
<proteinExistence type="predicted"/>
<reference evidence="1 2" key="1">
    <citation type="journal article" date="2008" name="Int. J. Syst. Evol. Microbiol.">
        <title>Tessaracoccus flavescens sp. nov., isolated from marine sediment.</title>
        <authorList>
            <person name="Lee D.W."/>
            <person name="Lee S.D."/>
        </authorList>
    </citation>
    <scope>NUCLEOTIDE SEQUENCE [LARGE SCALE GENOMIC DNA]</scope>
    <source>
        <strain evidence="1 2">SST-39T</strain>
    </source>
</reference>
<dbReference type="OrthoDB" id="3698952at2"/>
<organism evidence="1 2">
    <name type="scientific">Tessaracoccus flavescens</name>
    <dbReference type="NCBI Taxonomy" id="399497"/>
    <lineage>
        <taxon>Bacteria</taxon>
        <taxon>Bacillati</taxon>
        <taxon>Actinomycetota</taxon>
        <taxon>Actinomycetes</taxon>
        <taxon>Propionibacteriales</taxon>
        <taxon>Propionibacteriaceae</taxon>
        <taxon>Tessaracoccus</taxon>
    </lineage>
</organism>
<gene>
    <name evidence="1" type="ORF">BW733_09790</name>
</gene>
<name>A0A1Q2CY50_9ACTN</name>
<evidence type="ECO:0000313" key="1">
    <source>
        <dbReference type="EMBL" id="AQP51075.1"/>
    </source>
</evidence>
<dbReference type="Proteomes" id="UP000188235">
    <property type="component" value="Chromosome"/>
</dbReference>
<dbReference type="RefSeq" id="WP_077350040.1">
    <property type="nucleotide sequence ID" value="NZ_CP019607.1"/>
</dbReference>